<keyword evidence="2" id="KW-0812">Transmembrane</keyword>
<feature type="transmembrane region" description="Helical" evidence="2">
    <location>
        <begin position="24"/>
        <end position="44"/>
    </location>
</feature>
<feature type="compositionally biased region" description="Low complexity" evidence="1">
    <location>
        <begin position="60"/>
        <end position="73"/>
    </location>
</feature>
<keyword evidence="2" id="KW-1133">Transmembrane helix</keyword>
<organism evidence="3 4">
    <name type="scientific">Kitasatospora acidiphila</name>
    <dbReference type="NCBI Taxonomy" id="2567942"/>
    <lineage>
        <taxon>Bacteria</taxon>
        <taxon>Bacillati</taxon>
        <taxon>Actinomycetota</taxon>
        <taxon>Actinomycetes</taxon>
        <taxon>Kitasatosporales</taxon>
        <taxon>Streptomycetaceae</taxon>
        <taxon>Kitasatospora</taxon>
    </lineage>
</organism>
<dbReference type="RefSeq" id="WP_141632720.1">
    <property type="nucleotide sequence ID" value="NZ_VIGB01000003.1"/>
</dbReference>
<feature type="region of interest" description="Disordered" evidence="1">
    <location>
        <begin position="53"/>
        <end position="90"/>
    </location>
</feature>
<keyword evidence="4" id="KW-1185">Reference proteome</keyword>
<evidence type="ECO:0000256" key="2">
    <source>
        <dbReference type="SAM" id="Phobius"/>
    </source>
</evidence>
<proteinExistence type="predicted"/>
<evidence type="ECO:0000313" key="4">
    <source>
        <dbReference type="Proteomes" id="UP000319103"/>
    </source>
</evidence>
<evidence type="ECO:0000256" key="1">
    <source>
        <dbReference type="SAM" id="MobiDB-lite"/>
    </source>
</evidence>
<name>A0A540W0Y1_9ACTN</name>
<dbReference type="Proteomes" id="UP000319103">
    <property type="component" value="Unassembled WGS sequence"/>
</dbReference>
<comment type="caution">
    <text evidence="3">The sequence shown here is derived from an EMBL/GenBank/DDBJ whole genome shotgun (WGS) entry which is preliminary data.</text>
</comment>
<gene>
    <name evidence="3" type="ORF">E6W39_06585</name>
</gene>
<accession>A0A540W0Y1</accession>
<evidence type="ECO:0000313" key="3">
    <source>
        <dbReference type="EMBL" id="TQF02004.1"/>
    </source>
</evidence>
<reference evidence="3 4" key="1">
    <citation type="submission" date="2019-06" db="EMBL/GenBank/DDBJ databases">
        <title>Description of Kitasatospora acidophila sp. nov. isolated from pine grove soil, and reclassification of Streptomyces novaecaesareae to Kitasatospora novaeceasareae comb. nov.</title>
        <authorList>
            <person name="Kim M.J."/>
        </authorList>
    </citation>
    <scope>NUCLEOTIDE SEQUENCE [LARGE SCALE GENOMIC DNA]</scope>
    <source>
        <strain evidence="3 4">MMS16-CNU292</strain>
    </source>
</reference>
<keyword evidence="2" id="KW-0472">Membrane</keyword>
<dbReference type="EMBL" id="VIGB01000003">
    <property type="protein sequence ID" value="TQF02004.1"/>
    <property type="molecule type" value="Genomic_DNA"/>
</dbReference>
<dbReference type="AlphaFoldDB" id="A0A540W0Y1"/>
<dbReference type="OrthoDB" id="4318969at2"/>
<sequence length="235" mass="24170">MQRFLTSASRSGEPGGASRVRRRALLGTAVLVLLVALAGLAAYLTRDGSATPNPHVPQLSSAPFPSTAPAASSPTPPAGERGKLPVAPSTRDPITFAKAAAVALWSYDTRAYSQPVLEAALHRWLTGEAQYADAASVDALVPSPVLWGRMADSGQFAIATVTEAHFPDSFTRALQADPGALTQAYVYAVTVSGRQAIAWNGAAAGGGEDRVTTLAVQCRPSQPCALAGVLPAVAP</sequence>
<protein>
    <submittedName>
        <fullName evidence="3">Uncharacterized protein</fullName>
    </submittedName>
</protein>